<name>A0ABW8JB89_9GAMM</name>
<feature type="transmembrane region" description="Helical" evidence="1">
    <location>
        <begin position="159"/>
        <end position="181"/>
    </location>
</feature>
<dbReference type="RefSeq" id="WP_404615606.1">
    <property type="nucleotide sequence ID" value="NZ_JADIKK010000008.1"/>
</dbReference>
<proteinExistence type="predicted"/>
<dbReference type="Proteomes" id="UP001620339">
    <property type="component" value="Unassembled WGS sequence"/>
</dbReference>
<accession>A0ABW8JB89</accession>
<keyword evidence="1" id="KW-1133">Transmembrane helix</keyword>
<keyword evidence="1" id="KW-0472">Membrane</keyword>
<feature type="transmembrane region" description="Helical" evidence="1">
    <location>
        <begin position="63"/>
        <end position="85"/>
    </location>
</feature>
<protein>
    <recommendedName>
        <fullName evidence="4">Glycosyltransferase RgtA/B/C/D-like domain-containing protein</fullName>
    </recommendedName>
</protein>
<reference evidence="2 3" key="1">
    <citation type="submission" date="2020-10" db="EMBL/GenBank/DDBJ databases">
        <title>Phylogeny of dyella-like bacteria.</title>
        <authorList>
            <person name="Fu J."/>
        </authorList>
    </citation>
    <scope>NUCLEOTIDE SEQUENCE [LARGE SCALE GENOMIC DNA]</scope>
    <source>
        <strain evidence="2 3">KACC 19113</strain>
    </source>
</reference>
<evidence type="ECO:0000313" key="2">
    <source>
        <dbReference type="EMBL" id="MFK2878780.1"/>
    </source>
</evidence>
<organism evidence="2 3">
    <name type="scientific">Rhodanobacter hydrolyticus</name>
    <dbReference type="NCBI Taxonomy" id="2250595"/>
    <lineage>
        <taxon>Bacteria</taxon>
        <taxon>Pseudomonadati</taxon>
        <taxon>Pseudomonadota</taxon>
        <taxon>Gammaproteobacteria</taxon>
        <taxon>Lysobacterales</taxon>
        <taxon>Rhodanobacteraceae</taxon>
        <taxon>Rhodanobacter</taxon>
    </lineage>
</organism>
<gene>
    <name evidence="2" type="ORF">ISP25_17045</name>
</gene>
<dbReference type="EMBL" id="JADIKK010000008">
    <property type="protein sequence ID" value="MFK2878780.1"/>
    <property type="molecule type" value="Genomic_DNA"/>
</dbReference>
<evidence type="ECO:0008006" key="4">
    <source>
        <dbReference type="Google" id="ProtNLM"/>
    </source>
</evidence>
<feature type="transmembrane region" description="Helical" evidence="1">
    <location>
        <begin position="187"/>
        <end position="205"/>
    </location>
</feature>
<comment type="caution">
    <text evidence="2">The sequence shown here is derived from an EMBL/GenBank/DDBJ whole genome shotgun (WGS) entry which is preliminary data.</text>
</comment>
<sequence>MCLLAFLAEGHTGFNLWDEGYLWYGVQRVLHGEVPIRDFMSYDPGRYYWAAAWLRIFHDEDLVVVRAATAAFSALGVVAAGILVWRGSICRGVARLALCAFAMALCLLWMVPWWKGYDAAISIILTASLARVLVLPIAGRFFQHGMVVGLAAVFGRNHGMYGVLACLLATPVLVFAAKPIWRRCIPAWIAGVALGFSPVLLAIVFNRSFAVAFWDSIRFLLFEYKGTDLPLPVPWPWTVVMAHQSLSTLIRPSLIGCCFVGLPLFCVAGVARALRGACSRRELAQPQFVACVATAIPYLNVAFARADVSHLAQAILPCLLGLLVWPYHARVRRGFAWIGLPLLAAGTSWIILPLHPAYAMRIEGGWRQLDVGGDILWMNPSAATSVADIEELARRYVPPGKTILSVPVWPGAYALLGVRSPVYEIYPLLPRNDEFQEQEIARLRQASPALIILNDIGVDSDERLRYAHTHQRIWSYIEAHYRRIASPPDEPQLKIYLPDVGG</sequence>
<feature type="transmembrane region" description="Helical" evidence="1">
    <location>
        <begin position="334"/>
        <end position="352"/>
    </location>
</feature>
<evidence type="ECO:0000313" key="3">
    <source>
        <dbReference type="Proteomes" id="UP001620339"/>
    </source>
</evidence>
<keyword evidence="3" id="KW-1185">Reference proteome</keyword>
<keyword evidence="1" id="KW-0812">Transmembrane</keyword>
<feature type="transmembrane region" description="Helical" evidence="1">
    <location>
        <begin position="92"/>
        <end position="113"/>
    </location>
</feature>
<evidence type="ECO:0000256" key="1">
    <source>
        <dbReference type="SAM" id="Phobius"/>
    </source>
</evidence>
<feature type="transmembrane region" description="Helical" evidence="1">
    <location>
        <begin position="254"/>
        <end position="274"/>
    </location>
</feature>